<sequence>MEIILAKSAGFCFGVHRAVDMAFKTEEDKKTYTLGHIIHNETVTRKLKQKGIESVEALDNIPMEKVIIRAHGVPEAVYKEAESKNIEVLDATCPYVTKIHRLVSRYEKEGYRIIVIGDAKHPEIIGINGWTKEGCIIYKNKEDVDFTELDLNKKYLIVSQTTYKKEVVDGIVKLLEEAGYDVKFINTICNATSERQEEAKEISKEVDAMIVIGSSFSSNTQKLFEICKSYCQDTYCIEEAKDLNAEWFKSKNKVGVTAGASTPKDVIEEVLEVLKGMDAQ</sequence>
<feature type="binding site" evidence="5">
    <location>
        <position position="261"/>
    </location>
    <ligand>
        <name>isopentenyl diphosphate</name>
        <dbReference type="ChEBI" id="CHEBI:128769"/>
    </ligand>
</feature>
<dbReference type="EC" id="1.17.7.4" evidence="5"/>
<dbReference type="NCBIfam" id="NF002187">
    <property type="entry name" value="PRK01045.1-1"/>
    <property type="match status" value="1"/>
</dbReference>
<keyword evidence="1 5" id="KW-0004">4Fe-4S</keyword>
<proteinExistence type="inferred from homology"/>
<evidence type="ECO:0000313" key="7">
    <source>
        <dbReference type="Proteomes" id="UP000655830"/>
    </source>
</evidence>
<feature type="binding site" evidence="5">
    <location>
        <position position="219"/>
    </location>
    <ligand>
        <name>dimethylallyl diphosphate</name>
        <dbReference type="ChEBI" id="CHEBI:57623"/>
    </ligand>
</feature>
<dbReference type="PANTHER" id="PTHR30426">
    <property type="entry name" value="4-HYDROXY-3-METHYLBUT-2-ENYL DIPHOSPHATE REDUCTASE"/>
    <property type="match status" value="1"/>
</dbReference>
<dbReference type="GO" id="GO:0050992">
    <property type="term" value="P:dimethylallyl diphosphate biosynthetic process"/>
    <property type="evidence" value="ECO:0007669"/>
    <property type="project" value="UniProtKB-UniRule"/>
</dbReference>
<feature type="binding site" evidence="5">
    <location>
        <position position="218"/>
    </location>
    <ligand>
        <name>dimethylallyl diphosphate</name>
        <dbReference type="ChEBI" id="CHEBI:57623"/>
    </ligand>
</feature>
<feature type="binding site" evidence="5">
    <location>
        <position position="71"/>
    </location>
    <ligand>
        <name>dimethylallyl diphosphate</name>
        <dbReference type="ChEBI" id="CHEBI:57623"/>
    </ligand>
</feature>
<feature type="binding site" evidence="5">
    <location>
        <position position="121"/>
    </location>
    <ligand>
        <name>isopentenyl diphosphate</name>
        <dbReference type="ChEBI" id="CHEBI:128769"/>
    </ligand>
</feature>
<feature type="binding site" evidence="5">
    <location>
        <position position="189"/>
    </location>
    <ligand>
        <name>[4Fe-4S] cluster</name>
        <dbReference type="ChEBI" id="CHEBI:49883"/>
    </ligand>
</feature>
<dbReference type="AlphaFoldDB" id="A0A926EHF4"/>
<evidence type="ECO:0000256" key="4">
    <source>
        <dbReference type="ARBA" id="ARBA00023014"/>
    </source>
</evidence>
<dbReference type="RefSeq" id="WP_249333165.1">
    <property type="nucleotide sequence ID" value="NZ_JACRSY010000019.1"/>
</dbReference>
<feature type="binding site" evidence="5">
    <location>
        <position position="121"/>
    </location>
    <ligand>
        <name>dimethylallyl diphosphate</name>
        <dbReference type="ChEBI" id="CHEBI:57623"/>
    </ligand>
</feature>
<comment type="similarity">
    <text evidence="5">Belongs to the IspH family.</text>
</comment>
<evidence type="ECO:0000256" key="1">
    <source>
        <dbReference type="ARBA" id="ARBA00022485"/>
    </source>
</evidence>
<comment type="caution">
    <text evidence="6">The sequence shown here is derived from an EMBL/GenBank/DDBJ whole genome shotgun (WGS) entry which is preliminary data.</text>
</comment>
<dbReference type="GO" id="GO:0016114">
    <property type="term" value="P:terpenoid biosynthetic process"/>
    <property type="evidence" value="ECO:0007669"/>
    <property type="project" value="UniProtKB-UniRule"/>
</dbReference>
<feature type="binding site" evidence="5">
    <location>
        <position position="219"/>
    </location>
    <ligand>
        <name>isopentenyl diphosphate</name>
        <dbReference type="ChEBI" id="CHEBI:128769"/>
    </ligand>
</feature>
<keyword evidence="4 5" id="KW-0411">Iron-sulfur</keyword>
<dbReference type="GO" id="GO:0051745">
    <property type="term" value="F:4-hydroxy-3-methylbut-2-enyl diphosphate reductase activity"/>
    <property type="evidence" value="ECO:0007669"/>
    <property type="project" value="UniProtKB-UniRule"/>
</dbReference>
<comment type="function">
    <text evidence="5">Catalyzes the conversion of 1-hydroxy-2-methyl-2-(E)-butenyl 4-diphosphate (HMBPP) into a mixture of isopentenyl diphosphate (IPP) and dimethylallyl diphosphate (DMAPP). Acts in the terminal step of the DOXP/MEP pathway for isoprenoid precursor biosynthesis.</text>
</comment>
<feature type="binding site" evidence="5">
    <location>
        <position position="39"/>
    </location>
    <ligand>
        <name>(2E)-4-hydroxy-3-methylbut-2-enyl diphosphate</name>
        <dbReference type="ChEBI" id="CHEBI:128753"/>
    </ligand>
</feature>
<feature type="active site" description="Proton donor" evidence="5">
    <location>
        <position position="123"/>
    </location>
</feature>
<dbReference type="GO" id="GO:0019288">
    <property type="term" value="P:isopentenyl diphosphate biosynthetic process, methylerythritol 4-phosphate pathway"/>
    <property type="evidence" value="ECO:0007669"/>
    <property type="project" value="UniProtKB-UniRule"/>
</dbReference>
<accession>A0A926EHF4</accession>
<feature type="binding site" evidence="5">
    <location>
        <position position="219"/>
    </location>
    <ligand>
        <name>(2E)-4-hydroxy-3-methylbut-2-enyl diphosphate</name>
        <dbReference type="ChEBI" id="CHEBI:128753"/>
    </ligand>
</feature>
<comment type="cofactor">
    <cofactor evidence="5">
        <name>[4Fe-4S] cluster</name>
        <dbReference type="ChEBI" id="CHEBI:49883"/>
    </cofactor>
    <text evidence="5">Binds 1 [4Fe-4S] cluster per subunit.</text>
</comment>
<evidence type="ECO:0000313" key="6">
    <source>
        <dbReference type="EMBL" id="MBC8580333.1"/>
    </source>
</evidence>
<feature type="binding site" evidence="5">
    <location>
        <position position="93"/>
    </location>
    <ligand>
        <name>[4Fe-4S] cluster</name>
        <dbReference type="ChEBI" id="CHEBI:49883"/>
    </ligand>
</feature>
<dbReference type="HAMAP" id="MF_00191">
    <property type="entry name" value="IspH"/>
    <property type="match status" value="1"/>
</dbReference>
<dbReference type="GO" id="GO:0051539">
    <property type="term" value="F:4 iron, 4 sulfur cluster binding"/>
    <property type="evidence" value="ECO:0007669"/>
    <property type="project" value="UniProtKB-UniRule"/>
</dbReference>
<feature type="binding site" evidence="5">
    <location>
        <position position="39"/>
    </location>
    <ligand>
        <name>isopentenyl diphosphate</name>
        <dbReference type="ChEBI" id="CHEBI:128769"/>
    </ligand>
</feature>
<feature type="binding site" evidence="5">
    <location>
        <position position="218"/>
    </location>
    <ligand>
        <name>(2E)-4-hydroxy-3-methylbut-2-enyl diphosphate</name>
        <dbReference type="ChEBI" id="CHEBI:128753"/>
    </ligand>
</feature>
<keyword evidence="2 5" id="KW-0479">Metal-binding</keyword>
<feature type="binding site" evidence="5">
    <location>
        <position position="217"/>
    </location>
    <ligand>
        <name>dimethylallyl diphosphate</name>
        <dbReference type="ChEBI" id="CHEBI:57623"/>
    </ligand>
</feature>
<keyword evidence="5" id="KW-0414">Isoprene biosynthesis</keyword>
<dbReference type="EMBL" id="JACRSY010000019">
    <property type="protein sequence ID" value="MBC8580333.1"/>
    <property type="molecule type" value="Genomic_DNA"/>
</dbReference>
<evidence type="ECO:0000256" key="2">
    <source>
        <dbReference type="ARBA" id="ARBA00022723"/>
    </source>
</evidence>
<keyword evidence="7" id="KW-1185">Reference proteome</keyword>
<comment type="pathway">
    <text evidence="5">Isoprenoid biosynthesis; dimethylallyl diphosphate biosynthesis; dimethylallyl diphosphate from (2E)-4-hydroxy-3-methylbutenyl diphosphate: step 1/1.</text>
</comment>
<feature type="binding site" evidence="5">
    <location>
        <position position="161"/>
    </location>
    <ligand>
        <name>(2E)-4-hydroxy-3-methylbut-2-enyl diphosphate</name>
        <dbReference type="ChEBI" id="CHEBI:128753"/>
    </ligand>
</feature>
<dbReference type="CDD" id="cd13944">
    <property type="entry name" value="lytB_ispH"/>
    <property type="match status" value="1"/>
</dbReference>
<dbReference type="Pfam" id="PF02401">
    <property type="entry name" value="LYTB"/>
    <property type="match status" value="1"/>
</dbReference>
<feature type="binding site" evidence="5">
    <location>
        <position position="71"/>
    </location>
    <ligand>
        <name>(2E)-4-hydroxy-3-methylbut-2-enyl diphosphate</name>
        <dbReference type="ChEBI" id="CHEBI:128753"/>
    </ligand>
</feature>
<name>A0A926EHF4_9FIRM</name>
<feature type="binding site" evidence="5">
    <location>
        <position position="121"/>
    </location>
    <ligand>
        <name>(2E)-4-hydroxy-3-methylbut-2-enyl diphosphate</name>
        <dbReference type="ChEBI" id="CHEBI:128753"/>
    </ligand>
</feature>
<organism evidence="6 7">
    <name type="scientific">Zhenhengia yiwuensis</name>
    <dbReference type="NCBI Taxonomy" id="2763666"/>
    <lineage>
        <taxon>Bacteria</taxon>
        <taxon>Bacillati</taxon>
        <taxon>Bacillota</taxon>
        <taxon>Clostridia</taxon>
        <taxon>Lachnospirales</taxon>
        <taxon>Lachnospiraceae</taxon>
        <taxon>Zhenhengia</taxon>
    </lineage>
</organism>
<evidence type="ECO:0000256" key="5">
    <source>
        <dbReference type="HAMAP-Rule" id="MF_00191"/>
    </source>
</evidence>
<feature type="binding site" evidence="5">
    <location>
        <position position="217"/>
    </location>
    <ligand>
        <name>isopentenyl diphosphate</name>
        <dbReference type="ChEBI" id="CHEBI:128769"/>
    </ligand>
</feature>
<dbReference type="Gene3D" id="3.40.1010.20">
    <property type="entry name" value="4-hydroxy-3-methylbut-2-enyl diphosphate reductase, catalytic domain"/>
    <property type="match status" value="2"/>
</dbReference>
<comment type="pathway">
    <text evidence="5">Isoprenoid biosynthesis; isopentenyl diphosphate biosynthesis via DXP pathway; isopentenyl diphosphate from 1-deoxy-D-xylulose 5-phosphate: step 6/6.</text>
</comment>
<evidence type="ECO:0000256" key="3">
    <source>
        <dbReference type="ARBA" id="ARBA00023004"/>
    </source>
</evidence>
<feature type="binding site" evidence="5">
    <location>
        <position position="39"/>
    </location>
    <ligand>
        <name>dimethylallyl diphosphate</name>
        <dbReference type="ChEBI" id="CHEBI:57623"/>
    </ligand>
</feature>
<dbReference type="InterPro" id="IPR003451">
    <property type="entry name" value="LytB/IspH"/>
</dbReference>
<dbReference type="Gene3D" id="3.40.50.11270">
    <property type="match status" value="1"/>
</dbReference>
<feature type="binding site" evidence="5">
    <location>
        <position position="71"/>
    </location>
    <ligand>
        <name>isopentenyl diphosphate</name>
        <dbReference type="ChEBI" id="CHEBI:128769"/>
    </ligand>
</feature>
<comment type="catalytic activity">
    <reaction evidence="5">
        <text>dimethylallyl diphosphate + 2 oxidized [2Fe-2S]-[ferredoxin] + H2O = (2E)-4-hydroxy-3-methylbut-2-enyl diphosphate + 2 reduced [2Fe-2S]-[ferredoxin] + 2 H(+)</text>
        <dbReference type="Rhea" id="RHEA:24825"/>
        <dbReference type="Rhea" id="RHEA-COMP:10000"/>
        <dbReference type="Rhea" id="RHEA-COMP:10001"/>
        <dbReference type="ChEBI" id="CHEBI:15377"/>
        <dbReference type="ChEBI" id="CHEBI:15378"/>
        <dbReference type="ChEBI" id="CHEBI:33737"/>
        <dbReference type="ChEBI" id="CHEBI:33738"/>
        <dbReference type="ChEBI" id="CHEBI:57623"/>
        <dbReference type="ChEBI" id="CHEBI:128753"/>
        <dbReference type="EC" id="1.17.7.4"/>
    </reaction>
</comment>
<feature type="binding site" evidence="5">
    <location>
        <position position="261"/>
    </location>
    <ligand>
        <name>(2E)-4-hydroxy-3-methylbut-2-enyl diphosphate</name>
        <dbReference type="ChEBI" id="CHEBI:128753"/>
    </ligand>
</feature>
<dbReference type="NCBIfam" id="TIGR00216">
    <property type="entry name" value="ispH_lytB"/>
    <property type="match status" value="1"/>
</dbReference>
<dbReference type="PANTHER" id="PTHR30426:SF0">
    <property type="entry name" value="4-HYDROXY-3-METHYLBUT-2-ENYL DIPHOSPHATE REDUCTASE"/>
    <property type="match status" value="1"/>
</dbReference>
<feature type="binding site" evidence="5">
    <location>
        <position position="217"/>
    </location>
    <ligand>
        <name>(2E)-4-hydroxy-3-methylbut-2-enyl diphosphate</name>
        <dbReference type="ChEBI" id="CHEBI:128753"/>
    </ligand>
</feature>
<feature type="binding site" evidence="5">
    <location>
        <position position="261"/>
    </location>
    <ligand>
        <name>dimethylallyl diphosphate</name>
        <dbReference type="ChEBI" id="CHEBI:57623"/>
    </ligand>
</feature>
<gene>
    <name evidence="5 6" type="primary">ispH</name>
    <name evidence="6" type="ORF">H8718_12425</name>
</gene>
<reference evidence="6" key="1">
    <citation type="submission" date="2020-08" db="EMBL/GenBank/DDBJ databases">
        <title>Genome public.</title>
        <authorList>
            <person name="Liu C."/>
            <person name="Sun Q."/>
        </authorList>
    </citation>
    <scope>NUCLEOTIDE SEQUENCE</scope>
    <source>
        <strain evidence="6">NSJ-12</strain>
    </source>
</reference>
<dbReference type="Proteomes" id="UP000655830">
    <property type="component" value="Unassembled WGS sequence"/>
</dbReference>
<keyword evidence="3 5" id="KW-0408">Iron</keyword>
<comment type="catalytic activity">
    <reaction evidence="5">
        <text>isopentenyl diphosphate + 2 oxidized [2Fe-2S]-[ferredoxin] + H2O = (2E)-4-hydroxy-3-methylbut-2-enyl diphosphate + 2 reduced [2Fe-2S]-[ferredoxin] + 2 H(+)</text>
        <dbReference type="Rhea" id="RHEA:24488"/>
        <dbReference type="Rhea" id="RHEA-COMP:10000"/>
        <dbReference type="Rhea" id="RHEA-COMP:10001"/>
        <dbReference type="ChEBI" id="CHEBI:15377"/>
        <dbReference type="ChEBI" id="CHEBI:15378"/>
        <dbReference type="ChEBI" id="CHEBI:33737"/>
        <dbReference type="ChEBI" id="CHEBI:33738"/>
        <dbReference type="ChEBI" id="CHEBI:128753"/>
        <dbReference type="ChEBI" id="CHEBI:128769"/>
        <dbReference type="EC" id="1.17.7.4"/>
    </reaction>
</comment>
<protein>
    <recommendedName>
        <fullName evidence="5">4-hydroxy-3-methylbut-2-enyl diphosphate reductase</fullName>
        <shortName evidence="5">HMBPP reductase</shortName>
        <ecNumber evidence="5">1.17.7.4</ecNumber>
    </recommendedName>
</protein>
<dbReference type="GO" id="GO:0046872">
    <property type="term" value="F:metal ion binding"/>
    <property type="evidence" value="ECO:0007669"/>
    <property type="project" value="UniProtKB-KW"/>
</dbReference>
<feature type="binding site" evidence="5">
    <location>
        <position position="12"/>
    </location>
    <ligand>
        <name>[4Fe-4S] cluster</name>
        <dbReference type="ChEBI" id="CHEBI:49883"/>
    </ligand>
</feature>
<keyword evidence="5 6" id="KW-0560">Oxidoreductase</keyword>
<feature type="binding site" evidence="5">
    <location>
        <position position="218"/>
    </location>
    <ligand>
        <name>isopentenyl diphosphate</name>
        <dbReference type="ChEBI" id="CHEBI:128769"/>
    </ligand>
</feature>